<keyword evidence="7" id="KW-0067">ATP-binding</keyword>
<dbReference type="GO" id="GO:0006421">
    <property type="term" value="P:asparaginyl-tRNA aminoacylation"/>
    <property type="evidence" value="ECO:0007669"/>
    <property type="project" value="InterPro"/>
</dbReference>
<dbReference type="PROSITE" id="PS50862">
    <property type="entry name" value="AA_TRNA_LIGASE_II"/>
    <property type="match status" value="1"/>
</dbReference>
<dbReference type="Pfam" id="PF01336">
    <property type="entry name" value="tRNA_anti-codon"/>
    <property type="match status" value="1"/>
</dbReference>
<dbReference type="Pfam" id="PF00152">
    <property type="entry name" value="tRNA-synt_2"/>
    <property type="match status" value="1"/>
</dbReference>
<evidence type="ECO:0000256" key="11">
    <source>
        <dbReference type="ARBA" id="ARBA00039867"/>
    </source>
</evidence>
<evidence type="ECO:0000256" key="3">
    <source>
        <dbReference type="ARBA" id="ARBA00012816"/>
    </source>
</evidence>
<dbReference type="Proteomes" id="UP000095281">
    <property type="component" value="Unplaced"/>
</dbReference>
<dbReference type="Pfam" id="PF20917">
    <property type="entry name" value="AsnRS_N"/>
    <property type="match status" value="1"/>
</dbReference>
<dbReference type="OMA" id="DCCLYPR"/>
<evidence type="ECO:0000256" key="9">
    <source>
        <dbReference type="ARBA" id="ARBA00023146"/>
    </source>
</evidence>
<keyword evidence="5" id="KW-0436">Ligase</keyword>
<dbReference type="InterPro" id="IPR004364">
    <property type="entry name" value="Aa-tRNA-synt_II"/>
</dbReference>
<accession>A0A1I8BI28</accession>
<dbReference type="GO" id="GO:0004816">
    <property type="term" value="F:asparagine-tRNA ligase activity"/>
    <property type="evidence" value="ECO:0007669"/>
    <property type="project" value="UniProtKB-EC"/>
</dbReference>
<dbReference type="InterPro" id="IPR002312">
    <property type="entry name" value="Asp/Asn-tRNA-synth_IIb"/>
</dbReference>
<dbReference type="InterPro" id="IPR004365">
    <property type="entry name" value="NA-bd_OB_tRNA"/>
</dbReference>
<dbReference type="Gene3D" id="3.30.1910.20">
    <property type="entry name" value="asparaginyl-tRNA synthetase, N-terminal domain"/>
    <property type="match status" value="1"/>
</dbReference>
<dbReference type="GO" id="GO:0003676">
    <property type="term" value="F:nucleic acid binding"/>
    <property type="evidence" value="ECO:0007669"/>
    <property type="project" value="InterPro"/>
</dbReference>
<dbReference type="InterPro" id="IPR045864">
    <property type="entry name" value="aa-tRNA-synth_II/BPL/LPL"/>
</dbReference>
<evidence type="ECO:0000256" key="8">
    <source>
        <dbReference type="ARBA" id="ARBA00022917"/>
    </source>
</evidence>
<reference evidence="16" key="1">
    <citation type="submission" date="2016-11" db="UniProtKB">
        <authorList>
            <consortium name="WormBaseParasite"/>
        </authorList>
    </citation>
    <scope>IDENTIFICATION</scope>
</reference>
<dbReference type="PANTHER" id="PTHR22594:SF16">
    <property type="entry name" value="ASPARAGINE--TRNA LIGASE, CYTOPLASMIC"/>
    <property type="match status" value="1"/>
</dbReference>
<keyword evidence="6" id="KW-0547">Nucleotide-binding</keyword>
<protein>
    <recommendedName>
        <fullName evidence="11">Asparagine--tRNA ligase, cytoplasmic</fullName>
        <ecNumber evidence="3">6.1.1.22</ecNumber>
    </recommendedName>
    <alternativeName>
        <fullName evidence="10">Asparaginyl-tRNA synthetase</fullName>
    </alternativeName>
</protein>
<organism evidence="15 16">
    <name type="scientific">Meloidogyne hapla</name>
    <name type="common">Root-knot nematode worm</name>
    <dbReference type="NCBI Taxonomy" id="6305"/>
    <lineage>
        <taxon>Eukaryota</taxon>
        <taxon>Metazoa</taxon>
        <taxon>Ecdysozoa</taxon>
        <taxon>Nematoda</taxon>
        <taxon>Chromadorea</taxon>
        <taxon>Rhabditida</taxon>
        <taxon>Tylenchina</taxon>
        <taxon>Tylenchomorpha</taxon>
        <taxon>Tylenchoidea</taxon>
        <taxon>Meloidogynidae</taxon>
        <taxon>Meloidogyninae</taxon>
        <taxon>Meloidogyne</taxon>
    </lineage>
</organism>
<evidence type="ECO:0000256" key="4">
    <source>
        <dbReference type="ARBA" id="ARBA00022490"/>
    </source>
</evidence>
<evidence type="ECO:0000256" key="5">
    <source>
        <dbReference type="ARBA" id="ARBA00022598"/>
    </source>
</evidence>
<sequence length="561" mass="63922">MEQQKFYICTTIGDDDNGDGSEFKPLKSLFRAMQLAGTSEGDFLVSVLKDDKSKHWDKPSKSALKKATGRFDEERRKREKKMAAIEKEASQILDDGKRLEEAKKIKIELDSSLSAPIKVKIRDCTTVCGQRVQVYGFVHRCRQQRKDLTFVILRDGTGYLQCVLTGLLCQTYDALTLSTESSVCIYGTINKLPEGKTAPGGIELFADFWTLIHGAPPGGVDNVLNVEANPDVKMDNRHLCIRGENCSAILRIRAAVTRAIREHFHSRKYVEVCPPTLVQTQVEGGSTLFSLDFFGEPAYLTQSSQLYLETCISSLGDCYCIAQSYRAEKSRTRRHLAEYSHVEAECPFITFEELMDRIEDLVYDVVERVFRDPEISELILQRWELSKATFPSLKRPFLRMTYAEAIEWLRKNNVNNEEGKPFEFGEDIPEGPERQMTDTIGQPILLNRFPAGIKAFYISRCEGEKEKKKDITESVDLLMPGVGEVVGGSMRIWKEEELLEAFKKANIDSKHYYWYVDQRKYGGCPHGGYGLGLERFVCWLANQHHIRDVCLYPRFIGRCAP</sequence>
<dbReference type="PANTHER" id="PTHR22594">
    <property type="entry name" value="ASPARTYL/LYSYL-TRNA SYNTHETASE"/>
    <property type="match status" value="1"/>
</dbReference>
<comment type="catalytic activity">
    <reaction evidence="12">
        <text>tRNA(Asn) + L-asparagine + ATP = L-asparaginyl-tRNA(Asn) + AMP + diphosphate + H(+)</text>
        <dbReference type="Rhea" id="RHEA:11180"/>
        <dbReference type="Rhea" id="RHEA-COMP:9659"/>
        <dbReference type="Rhea" id="RHEA-COMP:9674"/>
        <dbReference type="ChEBI" id="CHEBI:15378"/>
        <dbReference type="ChEBI" id="CHEBI:30616"/>
        <dbReference type="ChEBI" id="CHEBI:33019"/>
        <dbReference type="ChEBI" id="CHEBI:58048"/>
        <dbReference type="ChEBI" id="CHEBI:78442"/>
        <dbReference type="ChEBI" id="CHEBI:78515"/>
        <dbReference type="ChEBI" id="CHEBI:456215"/>
        <dbReference type="EC" id="6.1.1.22"/>
    </reaction>
</comment>
<evidence type="ECO:0000313" key="15">
    <source>
        <dbReference type="Proteomes" id="UP000095281"/>
    </source>
</evidence>
<dbReference type="AlphaFoldDB" id="A0A1I8BI28"/>
<dbReference type="PRINTS" id="PR01042">
    <property type="entry name" value="TRNASYNTHASP"/>
</dbReference>
<proteinExistence type="inferred from homology"/>
<feature type="domain" description="Aminoacyl-transfer RNA synthetases class-II family profile" evidence="14">
    <location>
        <begin position="250"/>
        <end position="553"/>
    </location>
</feature>
<dbReference type="FunFam" id="3.30.930.10:FF:000040">
    <property type="entry name" value="Asparagine--tRNA ligase, cytoplasmic"/>
    <property type="match status" value="1"/>
</dbReference>
<dbReference type="CDD" id="cd04323">
    <property type="entry name" value="AsnRS_cyto_like_N"/>
    <property type="match status" value="1"/>
</dbReference>
<evidence type="ECO:0000256" key="13">
    <source>
        <dbReference type="SAM" id="MobiDB-lite"/>
    </source>
</evidence>
<dbReference type="EC" id="6.1.1.22" evidence="3"/>
<evidence type="ECO:0000259" key="14">
    <source>
        <dbReference type="PROSITE" id="PS50862"/>
    </source>
</evidence>
<evidence type="ECO:0000256" key="6">
    <source>
        <dbReference type="ARBA" id="ARBA00022741"/>
    </source>
</evidence>
<dbReference type="Gene3D" id="3.30.930.10">
    <property type="entry name" value="Bira Bifunctional Protein, Domain 2"/>
    <property type="match status" value="1"/>
</dbReference>
<dbReference type="InterPro" id="IPR006195">
    <property type="entry name" value="aa-tRNA-synth_II"/>
</dbReference>
<keyword evidence="4" id="KW-0963">Cytoplasm</keyword>
<evidence type="ECO:0000256" key="7">
    <source>
        <dbReference type="ARBA" id="ARBA00022840"/>
    </source>
</evidence>
<dbReference type="GO" id="GO:0005524">
    <property type="term" value="F:ATP binding"/>
    <property type="evidence" value="ECO:0007669"/>
    <property type="project" value="UniProtKB-KW"/>
</dbReference>
<dbReference type="InterPro" id="IPR048952">
    <property type="entry name" value="AsnRS_N"/>
</dbReference>
<evidence type="ECO:0000256" key="12">
    <source>
        <dbReference type="ARBA" id="ARBA00047844"/>
    </source>
</evidence>
<dbReference type="WBParaSite" id="MhA1_Contig26.frz3.gene9">
    <property type="protein sequence ID" value="MhA1_Contig26.frz3.gene9"/>
    <property type="gene ID" value="MhA1_Contig26.frz3.gene9"/>
</dbReference>
<evidence type="ECO:0000256" key="2">
    <source>
        <dbReference type="ARBA" id="ARBA00008226"/>
    </source>
</evidence>
<dbReference type="NCBIfam" id="TIGR00457">
    <property type="entry name" value="asnS"/>
    <property type="match status" value="1"/>
</dbReference>
<dbReference type="SUPFAM" id="SSF55681">
    <property type="entry name" value="Class II aaRS and biotin synthetases"/>
    <property type="match status" value="1"/>
</dbReference>
<dbReference type="Gene3D" id="2.40.50.140">
    <property type="entry name" value="Nucleic acid-binding proteins"/>
    <property type="match status" value="1"/>
</dbReference>
<comment type="similarity">
    <text evidence="2">Belongs to the class-II aminoacyl-tRNA synthetase family.</text>
</comment>
<evidence type="ECO:0000313" key="16">
    <source>
        <dbReference type="WBParaSite" id="MhA1_Contig26.frz3.gene9"/>
    </source>
</evidence>
<keyword evidence="9" id="KW-0030">Aminoacyl-tRNA synthetase</keyword>
<dbReference type="GO" id="GO:0005737">
    <property type="term" value="C:cytoplasm"/>
    <property type="evidence" value="ECO:0007669"/>
    <property type="project" value="UniProtKB-SubCell"/>
</dbReference>
<feature type="region of interest" description="Disordered" evidence="13">
    <location>
        <begin position="53"/>
        <end position="72"/>
    </location>
</feature>
<comment type="subcellular location">
    <subcellularLocation>
        <location evidence="1">Cytoplasm</location>
    </subcellularLocation>
</comment>
<dbReference type="CDD" id="cd00776">
    <property type="entry name" value="AsxRS_core"/>
    <property type="match status" value="1"/>
</dbReference>
<keyword evidence="8" id="KW-0648">Protein biosynthesis</keyword>
<dbReference type="InterPro" id="IPR004522">
    <property type="entry name" value="Asn-tRNA-ligase"/>
</dbReference>
<dbReference type="SUPFAM" id="SSF50249">
    <property type="entry name" value="Nucleic acid-binding proteins"/>
    <property type="match status" value="1"/>
</dbReference>
<keyword evidence="15" id="KW-1185">Reference proteome</keyword>
<evidence type="ECO:0000256" key="10">
    <source>
        <dbReference type="ARBA" id="ARBA00029886"/>
    </source>
</evidence>
<dbReference type="InterPro" id="IPR012340">
    <property type="entry name" value="NA-bd_OB-fold"/>
</dbReference>
<evidence type="ECO:0000256" key="1">
    <source>
        <dbReference type="ARBA" id="ARBA00004496"/>
    </source>
</evidence>
<name>A0A1I8BI28_MELHA</name>